<dbReference type="InterPro" id="IPR013520">
    <property type="entry name" value="Ribonucl_H"/>
</dbReference>
<evidence type="ECO:0000256" key="4">
    <source>
        <dbReference type="ARBA" id="ARBA00022679"/>
    </source>
</evidence>
<dbReference type="InterPro" id="IPR036397">
    <property type="entry name" value="RNaseH_sf"/>
</dbReference>
<dbReference type="NCBIfam" id="TIGR00573">
    <property type="entry name" value="dnaq"/>
    <property type="match status" value="1"/>
</dbReference>
<keyword evidence="10 20" id="KW-0269">Exonuclease</keyword>
<dbReference type="NCBIfam" id="TIGR01406">
    <property type="entry name" value="dnaQ_proteo"/>
    <property type="match status" value="1"/>
</dbReference>
<evidence type="ECO:0000256" key="6">
    <source>
        <dbReference type="ARBA" id="ARBA00022705"/>
    </source>
</evidence>
<dbReference type="Gene3D" id="3.30.420.10">
    <property type="entry name" value="Ribonuclease H-like superfamily/Ribonuclease H"/>
    <property type="match status" value="1"/>
</dbReference>
<feature type="binding site" evidence="19">
    <location>
        <position position="7"/>
    </location>
    <ligand>
        <name>a divalent metal cation</name>
        <dbReference type="ChEBI" id="CHEBI:60240"/>
        <label>1</label>
        <note>catalytic</note>
    </ligand>
</feature>
<feature type="binding site" evidence="19">
    <location>
        <position position="9"/>
    </location>
    <ligand>
        <name>a divalent metal cation</name>
        <dbReference type="ChEBI" id="CHEBI:60240"/>
        <label>1</label>
        <note>catalytic</note>
    </ligand>
</feature>
<comment type="catalytic activity">
    <reaction evidence="16 20">
        <text>DNA(n) + a 2'-deoxyribonucleoside 5'-triphosphate = DNA(n+1) + diphosphate</text>
        <dbReference type="Rhea" id="RHEA:22508"/>
        <dbReference type="Rhea" id="RHEA-COMP:17339"/>
        <dbReference type="Rhea" id="RHEA-COMP:17340"/>
        <dbReference type="ChEBI" id="CHEBI:33019"/>
        <dbReference type="ChEBI" id="CHEBI:61560"/>
        <dbReference type="ChEBI" id="CHEBI:173112"/>
        <dbReference type="EC" id="2.7.7.7"/>
    </reaction>
</comment>
<evidence type="ECO:0000256" key="15">
    <source>
        <dbReference type="ARBA" id="ARBA00026073"/>
    </source>
</evidence>
<protein>
    <recommendedName>
        <fullName evidence="3 20">DNA polymerase III subunit epsilon</fullName>
        <ecNumber evidence="2 20">2.7.7.7</ecNumber>
    </recommendedName>
</protein>
<evidence type="ECO:0000256" key="17">
    <source>
        <dbReference type="PIRSR" id="PIRSR606309-1"/>
    </source>
</evidence>
<dbReference type="NCBIfam" id="NF004316">
    <property type="entry name" value="PRK05711.1"/>
    <property type="match status" value="1"/>
</dbReference>
<dbReference type="GO" id="GO:0045004">
    <property type="term" value="P:DNA replication proofreading"/>
    <property type="evidence" value="ECO:0007669"/>
    <property type="project" value="TreeGrafter"/>
</dbReference>
<evidence type="ECO:0000256" key="3">
    <source>
        <dbReference type="ARBA" id="ARBA00020352"/>
    </source>
</evidence>
<gene>
    <name evidence="20" type="primary">dnaQ</name>
    <name evidence="23" type="ORF">SAMN04488557_3254</name>
</gene>
<dbReference type="GO" id="GO:0005829">
    <property type="term" value="C:cytosol"/>
    <property type="evidence" value="ECO:0007669"/>
    <property type="project" value="TreeGrafter"/>
</dbReference>
<evidence type="ECO:0000256" key="14">
    <source>
        <dbReference type="ARBA" id="ARBA00025483"/>
    </source>
</evidence>
<dbReference type="GO" id="GO:0008408">
    <property type="term" value="F:3'-5' exonuclease activity"/>
    <property type="evidence" value="ECO:0007669"/>
    <property type="project" value="TreeGrafter"/>
</dbReference>
<dbReference type="CDD" id="cd06131">
    <property type="entry name" value="DNA_pol_III_epsilon_Ecoli_like"/>
    <property type="match status" value="1"/>
</dbReference>
<dbReference type="SUPFAM" id="SSF53098">
    <property type="entry name" value="Ribonuclease H-like"/>
    <property type="match status" value="1"/>
</dbReference>
<evidence type="ECO:0000256" key="2">
    <source>
        <dbReference type="ARBA" id="ARBA00012417"/>
    </source>
</evidence>
<evidence type="ECO:0000313" key="23">
    <source>
        <dbReference type="EMBL" id="SFV37618.1"/>
    </source>
</evidence>
<accession>A0A1I7NSQ2</accession>
<evidence type="ECO:0000256" key="20">
    <source>
        <dbReference type="RuleBase" id="RU364087"/>
    </source>
</evidence>
<evidence type="ECO:0000256" key="7">
    <source>
        <dbReference type="ARBA" id="ARBA00022722"/>
    </source>
</evidence>
<keyword evidence="24" id="KW-1185">Reference proteome</keyword>
<organism evidence="23 24">
    <name type="scientific">Hyphomicrobium facile</name>
    <dbReference type="NCBI Taxonomy" id="51670"/>
    <lineage>
        <taxon>Bacteria</taxon>
        <taxon>Pseudomonadati</taxon>
        <taxon>Pseudomonadota</taxon>
        <taxon>Alphaproteobacteria</taxon>
        <taxon>Hyphomicrobiales</taxon>
        <taxon>Hyphomicrobiaceae</taxon>
        <taxon>Hyphomicrobium</taxon>
    </lineage>
</organism>
<dbReference type="STRING" id="51670.SAMN04488557_3254"/>
<comment type="subunit">
    <text evidence="15 20">DNA polymerase III contains a core (composed of alpha, epsilon and theta chains) that associates with a tau subunit. This core dimerizes to form the POLIII' complex. PolIII' associates with the gamma complex (composed of gamma, delta, delta', psi and chi chains) and with the beta chain to form the complete DNA polymerase III complex.</text>
</comment>
<dbReference type="GO" id="GO:0046872">
    <property type="term" value="F:metal ion binding"/>
    <property type="evidence" value="ECO:0007669"/>
    <property type="project" value="UniProtKB-KW"/>
</dbReference>
<comment type="function">
    <text evidence="14 20">DNA polymerase III is a complex, multichain enzyme responsible for most of the replicative synthesis in bacteria. The epsilon subunit contain the editing function and is a proofreading 3'-5' exonuclease.</text>
</comment>
<dbReference type="EC" id="2.7.7.7" evidence="2 20"/>
<keyword evidence="6 20" id="KW-0235">DNA replication</keyword>
<keyword evidence="12 20" id="KW-0239">DNA-directed DNA polymerase</keyword>
<comment type="cofactor">
    <cofactor evidence="1 20">
        <name>Mn(2+)</name>
        <dbReference type="ChEBI" id="CHEBI:29035"/>
    </cofactor>
</comment>
<dbReference type="PANTHER" id="PTHR30231:SF41">
    <property type="entry name" value="DNA POLYMERASE III SUBUNIT EPSILON"/>
    <property type="match status" value="1"/>
</dbReference>
<feature type="domain" description="Exonuclease" evidence="22">
    <location>
        <begin position="2"/>
        <end position="172"/>
    </location>
</feature>
<feature type="active site" description="Proton acceptor" evidence="17">
    <location>
        <position position="150"/>
    </location>
</feature>
<evidence type="ECO:0000256" key="10">
    <source>
        <dbReference type="ARBA" id="ARBA00022839"/>
    </source>
</evidence>
<feature type="compositionally biased region" description="Low complexity" evidence="21">
    <location>
        <begin position="192"/>
        <end position="201"/>
    </location>
</feature>
<name>A0A1I7NSQ2_9HYPH</name>
<dbReference type="GO" id="GO:0003677">
    <property type="term" value="F:DNA binding"/>
    <property type="evidence" value="ECO:0007669"/>
    <property type="project" value="InterPro"/>
</dbReference>
<feature type="binding site" evidence="18">
    <location>
        <position position="57"/>
    </location>
    <ligand>
        <name>substrate</name>
    </ligand>
</feature>
<dbReference type="SMART" id="SM00479">
    <property type="entry name" value="EXOIII"/>
    <property type="match status" value="1"/>
</dbReference>
<feature type="binding site" evidence="18">
    <location>
        <position position="7"/>
    </location>
    <ligand>
        <name>substrate</name>
    </ligand>
</feature>
<evidence type="ECO:0000256" key="1">
    <source>
        <dbReference type="ARBA" id="ARBA00001936"/>
    </source>
</evidence>
<feature type="binding site" evidence="19">
    <location>
        <position position="155"/>
    </location>
    <ligand>
        <name>a divalent metal cation</name>
        <dbReference type="ChEBI" id="CHEBI:60240"/>
        <label>1</label>
        <note>catalytic</note>
    </ligand>
</feature>
<dbReference type="GO" id="GO:0003887">
    <property type="term" value="F:DNA-directed DNA polymerase activity"/>
    <property type="evidence" value="ECO:0007669"/>
    <property type="project" value="UniProtKB-KW"/>
</dbReference>
<dbReference type="InterPro" id="IPR012337">
    <property type="entry name" value="RNaseH-like_sf"/>
</dbReference>
<comment type="cofactor">
    <cofactor evidence="19">
        <name>Mg(2+)</name>
        <dbReference type="ChEBI" id="CHEBI:18420"/>
    </cofactor>
    <cofactor evidence="19">
        <name>Mn(2+)</name>
        <dbReference type="ChEBI" id="CHEBI:29035"/>
    </cofactor>
    <text evidence="19">Binds 2 divalent metal cations. Magnesium or manganese.</text>
</comment>
<feature type="binding site" evidence="18">
    <location>
        <position position="9"/>
    </location>
    <ligand>
        <name>substrate</name>
    </ligand>
</feature>
<evidence type="ECO:0000256" key="11">
    <source>
        <dbReference type="ARBA" id="ARBA00022842"/>
    </source>
</evidence>
<evidence type="ECO:0000256" key="12">
    <source>
        <dbReference type="ARBA" id="ARBA00022932"/>
    </source>
</evidence>
<evidence type="ECO:0000256" key="13">
    <source>
        <dbReference type="ARBA" id="ARBA00023211"/>
    </source>
</evidence>
<dbReference type="InterPro" id="IPR006309">
    <property type="entry name" value="DnaQ_proteo"/>
</dbReference>
<evidence type="ECO:0000256" key="8">
    <source>
        <dbReference type="ARBA" id="ARBA00022723"/>
    </source>
</evidence>
<keyword evidence="8 19" id="KW-0479">Metal-binding</keyword>
<keyword evidence="7 20" id="KW-0540">Nuclease</keyword>
<keyword evidence="9 20" id="KW-0378">Hydrolase</keyword>
<dbReference type="RefSeq" id="WP_092868753.1">
    <property type="nucleotide sequence ID" value="NZ_FPCH01000003.1"/>
</dbReference>
<proteinExistence type="predicted"/>
<evidence type="ECO:0000256" key="5">
    <source>
        <dbReference type="ARBA" id="ARBA00022695"/>
    </source>
</evidence>
<feature type="binding site" evidence="18">
    <location>
        <position position="155"/>
    </location>
    <ligand>
        <name>substrate</name>
    </ligand>
</feature>
<evidence type="ECO:0000256" key="21">
    <source>
        <dbReference type="SAM" id="MobiDB-lite"/>
    </source>
</evidence>
<dbReference type="InterPro" id="IPR006054">
    <property type="entry name" value="DnaQ"/>
</dbReference>
<keyword evidence="5 20" id="KW-0548">Nucleotidyltransferase</keyword>
<keyword evidence="13 19" id="KW-0464">Manganese</keyword>
<reference evidence="24" key="1">
    <citation type="submission" date="2016-10" db="EMBL/GenBank/DDBJ databases">
        <authorList>
            <person name="Varghese N."/>
            <person name="Submissions S."/>
        </authorList>
    </citation>
    <scope>NUCLEOTIDE SEQUENCE [LARGE SCALE GENOMIC DNA]</scope>
    <source>
        <strain evidence="24">DSM 1565</strain>
    </source>
</reference>
<dbReference type="EMBL" id="FPCH01000003">
    <property type="protein sequence ID" value="SFV37618.1"/>
    <property type="molecule type" value="Genomic_DNA"/>
</dbReference>
<evidence type="ECO:0000313" key="24">
    <source>
        <dbReference type="Proteomes" id="UP000199423"/>
    </source>
</evidence>
<evidence type="ECO:0000259" key="22">
    <source>
        <dbReference type="SMART" id="SM00479"/>
    </source>
</evidence>
<evidence type="ECO:0000256" key="9">
    <source>
        <dbReference type="ARBA" id="ARBA00022801"/>
    </source>
</evidence>
<dbReference type="Proteomes" id="UP000199423">
    <property type="component" value="Unassembled WGS sequence"/>
</dbReference>
<evidence type="ECO:0000256" key="19">
    <source>
        <dbReference type="PIRSR" id="PIRSR606309-3"/>
    </source>
</evidence>
<dbReference type="AlphaFoldDB" id="A0A1I7NSQ2"/>
<sequence>MREIVLDTETTGLDPKKGHRLIEVGGIEIINRIPTGREFHRFINPQRDVPREAQEIHGIATEFLYDKPLFRDVVREFLAFVGDDVLVIHNAQFDIMFLNYELGLVGEKALSFDRVVDTLAIARRRHPAGPNTLDALCKRYSIDNSQRTKHGALVDSLLLAEVYVELLGERQATFGLQSSSANASGNQRGGARRAAAAVRSQPLPSRIGEAEADAHRSFVEKMKTPALWLRFWDETPAS</sequence>
<dbReference type="Pfam" id="PF00929">
    <property type="entry name" value="RNase_T"/>
    <property type="match status" value="1"/>
</dbReference>
<feature type="binding site" evidence="18">
    <location>
        <position position="52"/>
    </location>
    <ligand>
        <name>substrate</name>
    </ligand>
</feature>
<feature type="region of interest" description="Disordered" evidence="21">
    <location>
        <begin position="179"/>
        <end position="206"/>
    </location>
</feature>
<keyword evidence="4 20" id="KW-0808">Transferase</keyword>
<dbReference type="OrthoDB" id="9804290at2"/>
<dbReference type="PANTHER" id="PTHR30231">
    <property type="entry name" value="DNA POLYMERASE III SUBUNIT EPSILON"/>
    <property type="match status" value="1"/>
</dbReference>
<evidence type="ECO:0000256" key="18">
    <source>
        <dbReference type="PIRSR" id="PIRSR606309-2"/>
    </source>
</evidence>
<dbReference type="FunFam" id="3.30.420.10:FF:000012">
    <property type="entry name" value="DNA polymerase III subunit epsilon"/>
    <property type="match status" value="1"/>
</dbReference>
<keyword evidence="11 19" id="KW-0460">Magnesium</keyword>
<evidence type="ECO:0000256" key="16">
    <source>
        <dbReference type="ARBA" id="ARBA00049244"/>
    </source>
</evidence>